<dbReference type="EMBL" id="WOTB01000003">
    <property type="protein sequence ID" value="NHN83652.1"/>
    <property type="molecule type" value="Genomic_DNA"/>
</dbReference>
<accession>A0ABX0JLE9</accession>
<protein>
    <recommendedName>
        <fullName evidence="1">DUF6362 domain-containing protein</fullName>
    </recommendedName>
</protein>
<organism evidence="2 3">
    <name type="scientific">Acetobacter musti</name>
    <dbReference type="NCBI Taxonomy" id="864732"/>
    <lineage>
        <taxon>Bacteria</taxon>
        <taxon>Pseudomonadati</taxon>
        <taxon>Pseudomonadota</taxon>
        <taxon>Alphaproteobacteria</taxon>
        <taxon>Acetobacterales</taxon>
        <taxon>Acetobacteraceae</taxon>
        <taxon>Acetobacter</taxon>
    </lineage>
</organism>
<proteinExistence type="predicted"/>
<dbReference type="InterPro" id="IPR045942">
    <property type="entry name" value="DUF6362"/>
</dbReference>
<evidence type="ECO:0000259" key="1">
    <source>
        <dbReference type="Pfam" id="PF19889"/>
    </source>
</evidence>
<name>A0ABX0JLE9_9PROT</name>
<feature type="domain" description="DUF6362" evidence="1">
    <location>
        <begin position="68"/>
        <end position="173"/>
    </location>
</feature>
<sequence>MGTKGHLSAGSTSAAANVSSPLLPDDYVDVSGLTFRKRKATEFSPDRPAVDQVEEWLEEAGMTLATLRMKDLRPAGVRINWPDIVNDPDDLGWLRDSDEFLPPPTADAIARMDIALGWVSLLNDRRQRDVVNRRLIVNPLSGKHRWEWRKLGRLLGVHHQTAQAWHRRACEVIAKKIGPM</sequence>
<comment type="caution">
    <text evidence="2">The sequence shown here is derived from an EMBL/GenBank/DDBJ whole genome shotgun (WGS) entry which is preliminary data.</text>
</comment>
<evidence type="ECO:0000313" key="2">
    <source>
        <dbReference type="EMBL" id="NHN83652.1"/>
    </source>
</evidence>
<reference evidence="2 3" key="1">
    <citation type="journal article" date="2020" name="Int. J. Syst. Evol. Microbiol.">
        <title>Novel acetic acid bacteria from cider fermentations: Acetobacter conturbans sp. nov. and Acetobacter fallax sp. nov.</title>
        <authorList>
            <person name="Sombolestani A.S."/>
            <person name="Cleenwerck I."/>
            <person name="Cnockaert M."/>
            <person name="Borremans W."/>
            <person name="Wieme A.D."/>
            <person name="De Vuyst L."/>
            <person name="Vandamme P."/>
        </authorList>
    </citation>
    <scope>NUCLEOTIDE SEQUENCE [LARGE SCALE GENOMIC DNA]</scope>
    <source>
        <strain evidence="2 3">LMG 30640</strain>
    </source>
</reference>
<keyword evidence="3" id="KW-1185">Reference proteome</keyword>
<evidence type="ECO:0000313" key="3">
    <source>
        <dbReference type="Proteomes" id="UP000635278"/>
    </source>
</evidence>
<gene>
    <name evidence="2" type="ORF">GOB93_03230</name>
</gene>
<dbReference type="RefSeq" id="WP_173582092.1">
    <property type="nucleotide sequence ID" value="NZ_WOTB01000003.1"/>
</dbReference>
<dbReference type="Proteomes" id="UP000635278">
    <property type="component" value="Unassembled WGS sequence"/>
</dbReference>
<dbReference type="Pfam" id="PF19889">
    <property type="entry name" value="DUF6362"/>
    <property type="match status" value="1"/>
</dbReference>